<name>H0F9Z4_9BURK</name>
<dbReference type="AlphaFoldDB" id="H0F9Z4"/>
<keyword evidence="2" id="KW-1185">Reference proteome</keyword>
<evidence type="ECO:0000313" key="1">
    <source>
        <dbReference type="EMBL" id="EHK64801.1"/>
    </source>
</evidence>
<protein>
    <submittedName>
        <fullName evidence="1">Uncharacterized protein</fullName>
    </submittedName>
</protein>
<sequence>MTEKVRFAVIIGAGTETEKLFADNYDGVTGDNHLVLFCSEADLSGYHAKLVRIPGLGSQIREKGVTKQKLWIPIAHIAAMSEHGGEDLPIGFGGSST</sequence>
<dbReference type="EMBL" id="AGUF01000057">
    <property type="protein sequence ID" value="EHK64801.1"/>
    <property type="molecule type" value="Genomic_DNA"/>
</dbReference>
<dbReference type="Proteomes" id="UP000003113">
    <property type="component" value="Unassembled WGS sequence"/>
</dbReference>
<evidence type="ECO:0000313" key="2">
    <source>
        <dbReference type="Proteomes" id="UP000003113"/>
    </source>
</evidence>
<comment type="caution">
    <text evidence="1">The sequence shown here is derived from an EMBL/GenBank/DDBJ whole genome shotgun (WGS) entry which is preliminary data.</text>
</comment>
<gene>
    <name evidence="1" type="ORF">KYC_18360</name>
</gene>
<proteinExistence type="predicted"/>
<reference evidence="1 2" key="1">
    <citation type="journal article" date="2012" name="J. Bacteriol.">
        <title>Genome sequence of the highly efficient arsenite-oxidizing bacterium Achromobacter arsenitoxydans SY8.</title>
        <authorList>
            <person name="Li X."/>
            <person name="Hu Y."/>
            <person name="Gong J."/>
            <person name="Lin Y."/>
            <person name="Johnstone L."/>
            <person name="Rensing C."/>
            <person name="Wang G."/>
        </authorList>
    </citation>
    <scope>NUCLEOTIDE SEQUENCE [LARGE SCALE GENOMIC DNA]</scope>
    <source>
        <strain evidence="1 2">SY8</strain>
    </source>
</reference>
<organism evidence="1 2">
    <name type="scientific">Achromobacter arsenitoxydans SY8</name>
    <dbReference type="NCBI Taxonomy" id="477184"/>
    <lineage>
        <taxon>Bacteria</taxon>
        <taxon>Pseudomonadati</taxon>
        <taxon>Pseudomonadota</taxon>
        <taxon>Betaproteobacteria</taxon>
        <taxon>Burkholderiales</taxon>
        <taxon>Alcaligenaceae</taxon>
        <taxon>Achromobacter</taxon>
    </lineage>
</organism>
<dbReference type="RefSeq" id="WP_008165001.1">
    <property type="nucleotide sequence ID" value="NZ_AGUF01000057.1"/>
</dbReference>
<accession>H0F9Z4</accession>
<dbReference type="STRING" id="477184.KYC_18360"/>
<dbReference type="OrthoDB" id="9873025at2"/>